<dbReference type="InterPro" id="IPR006094">
    <property type="entry name" value="Oxid_FAD_bind_N"/>
</dbReference>
<keyword evidence="4" id="KW-0560">Oxidoreductase</keyword>
<organism evidence="6 7">
    <name type="scientific">Byssothecium circinans</name>
    <dbReference type="NCBI Taxonomy" id="147558"/>
    <lineage>
        <taxon>Eukaryota</taxon>
        <taxon>Fungi</taxon>
        <taxon>Dikarya</taxon>
        <taxon>Ascomycota</taxon>
        <taxon>Pezizomycotina</taxon>
        <taxon>Dothideomycetes</taxon>
        <taxon>Pleosporomycetidae</taxon>
        <taxon>Pleosporales</taxon>
        <taxon>Massarineae</taxon>
        <taxon>Massarinaceae</taxon>
        <taxon>Byssothecium</taxon>
    </lineage>
</organism>
<keyword evidence="7" id="KW-1185">Reference proteome</keyword>
<sequence length="469" mass="51133">MQSALQQFKASFPGRVVGPDDPTYEEERCYSWSVTSRILAEAYIYLSNKEEIATALSVIEATNSKFAIRAAGHNANPGFSSVAASMGGVVLDLRGLKSKELDKSVGIAHVGAGNNWAEVFTWLEKENLTVIGSREGRVGVSGFVLGGGQGIFSSTHGLGADGAQGFEVVLANGEIVNASAESHSDLYKALKGGGSNFGIVTSISLRVHPLIKVQYTITMYDPSDYVNVLSAFAKVQLSMEQDPRIGLFINSRRHFIAIGTFYADWPAESPKAFDPFTQLKSAIGVAIPTTNGTFSSLNAVLEEWAYKEKDLKHAYLTMTTKIEPDLYEQAHGCWKQVVGQLSHAADLHWTIQPLSQSAVRAGRERGGNTLGLVDSPQSCWIFACDWKDDEHDDAVKTALDQLLQQVEGLASHKELLFSLRFPTFAGYRQDVLSSFGVDIVKELRETASKYDPDGLFQSLQCGGFLLRDI</sequence>
<dbReference type="GO" id="GO:0071949">
    <property type="term" value="F:FAD binding"/>
    <property type="evidence" value="ECO:0007669"/>
    <property type="project" value="InterPro"/>
</dbReference>
<dbReference type="PANTHER" id="PTHR42973">
    <property type="entry name" value="BINDING OXIDOREDUCTASE, PUTATIVE (AFU_ORTHOLOGUE AFUA_1G17690)-RELATED"/>
    <property type="match status" value="1"/>
</dbReference>
<reference evidence="6" key="1">
    <citation type="journal article" date="2020" name="Stud. Mycol.">
        <title>101 Dothideomycetes genomes: a test case for predicting lifestyles and emergence of pathogens.</title>
        <authorList>
            <person name="Haridas S."/>
            <person name="Albert R."/>
            <person name="Binder M."/>
            <person name="Bloem J."/>
            <person name="Labutti K."/>
            <person name="Salamov A."/>
            <person name="Andreopoulos B."/>
            <person name="Baker S."/>
            <person name="Barry K."/>
            <person name="Bills G."/>
            <person name="Bluhm B."/>
            <person name="Cannon C."/>
            <person name="Castanera R."/>
            <person name="Culley D."/>
            <person name="Daum C."/>
            <person name="Ezra D."/>
            <person name="Gonzalez J."/>
            <person name="Henrissat B."/>
            <person name="Kuo A."/>
            <person name="Liang C."/>
            <person name="Lipzen A."/>
            <person name="Lutzoni F."/>
            <person name="Magnuson J."/>
            <person name="Mondo S."/>
            <person name="Nolan M."/>
            <person name="Ohm R."/>
            <person name="Pangilinan J."/>
            <person name="Park H.-J."/>
            <person name="Ramirez L."/>
            <person name="Alfaro M."/>
            <person name="Sun H."/>
            <person name="Tritt A."/>
            <person name="Yoshinaga Y."/>
            <person name="Zwiers L.-H."/>
            <person name="Turgeon B."/>
            <person name="Goodwin S."/>
            <person name="Spatafora J."/>
            <person name="Crous P."/>
            <person name="Grigoriev I."/>
        </authorList>
    </citation>
    <scope>NUCLEOTIDE SEQUENCE</scope>
    <source>
        <strain evidence="6">CBS 675.92</strain>
    </source>
</reference>
<keyword evidence="2" id="KW-0285">Flavoprotein</keyword>
<name>A0A6A5UMW5_9PLEO</name>
<dbReference type="InterPro" id="IPR016169">
    <property type="entry name" value="FAD-bd_PCMH_sub2"/>
</dbReference>
<evidence type="ECO:0000256" key="2">
    <source>
        <dbReference type="ARBA" id="ARBA00022630"/>
    </source>
</evidence>
<evidence type="ECO:0000259" key="5">
    <source>
        <dbReference type="PROSITE" id="PS51387"/>
    </source>
</evidence>
<evidence type="ECO:0000313" key="7">
    <source>
        <dbReference type="Proteomes" id="UP000800035"/>
    </source>
</evidence>
<evidence type="ECO:0000256" key="3">
    <source>
        <dbReference type="ARBA" id="ARBA00022827"/>
    </source>
</evidence>
<dbReference type="InterPro" id="IPR016166">
    <property type="entry name" value="FAD-bd_PCMH"/>
</dbReference>
<gene>
    <name evidence="6" type="ORF">CC80DRAFT_462515</name>
</gene>
<evidence type="ECO:0000256" key="4">
    <source>
        <dbReference type="ARBA" id="ARBA00023002"/>
    </source>
</evidence>
<accession>A0A6A5UMW5</accession>
<dbReference type="OrthoDB" id="2151789at2759"/>
<keyword evidence="3" id="KW-0274">FAD</keyword>
<proteinExistence type="inferred from homology"/>
<dbReference type="InterPro" id="IPR036318">
    <property type="entry name" value="FAD-bd_PCMH-like_sf"/>
</dbReference>
<feature type="domain" description="FAD-binding PCMH-type" evidence="5">
    <location>
        <begin position="36"/>
        <end position="210"/>
    </location>
</feature>
<comment type="similarity">
    <text evidence="1">Belongs to the oxygen-dependent FAD-linked oxidoreductase family.</text>
</comment>
<dbReference type="Pfam" id="PF01565">
    <property type="entry name" value="FAD_binding_4"/>
    <property type="match status" value="1"/>
</dbReference>
<dbReference type="EMBL" id="ML976979">
    <property type="protein sequence ID" value="KAF1962417.1"/>
    <property type="molecule type" value="Genomic_DNA"/>
</dbReference>
<dbReference type="AlphaFoldDB" id="A0A6A5UMW5"/>
<evidence type="ECO:0000256" key="1">
    <source>
        <dbReference type="ARBA" id="ARBA00005466"/>
    </source>
</evidence>
<protein>
    <submittedName>
        <fullName evidence="6">FAD-binding domain-containing protein</fullName>
    </submittedName>
</protein>
<dbReference type="InterPro" id="IPR050416">
    <property type="entry name" value="FAD-linked_Oxidoreductase"/>
</dbReference>
<dbReference type="Gene3D" id="3.30.465.10">
    <property type="match status" value="1"/>
</dbReference>
<dbReference type="Proteomes" id="UP000800035">
    <property type="component" value="Unassembled WGS sequence"/>
</dbReference>
<dbReference type="PROSITE" id="PS51387">
    <property type="entry name" value="FAD_PCMH"/>
    <property type="match status" value="1"/>
</dbReference>
<dbReference type="PANTHER" id="PTHR42973:SF54">
    <property type="entry name" value="FAD-BINDING PCMH-TYPE DOMAIN-CONTAINING PROTEIN"/>
    <property type="match status" value="1"/>
</dbReference>
<evidence type="ECO:0000313" key="6">
    <source>
        <dbReference type="EMBL" id="KAF1962417.1"/>
    </source>
</evidence>
<dbReference type="SUPFAM" id="SSF56176">
    <property type="entry name" value="FAD-binding/transporter-associated domain-like"/>
    <property type="match status" value="1"/>
</dbReference>
<dbReference type="GO" id="GO:0016491">
    <property type="term" value="F:oxidoreductase activity"/>
    <property type="evidence" value="ECO:0007669"/>
    <property type="project" value="UniProtKB-KW"/>
</dbReference>